<dbReference type="PATRIC" id="fig|742823.3.peg.1259"/>
<keyword evidence="1" id="KW-1133">Transmembrane helix</keyword>
<organism evidence="2 3">
    <name type="scientific">Sutterella wadsworthensis 2_1_59BFAA</name>
    <dbReference type="NCBI Taxonomy" id="742823"/>
    <lineage>
        <taxon>Bacteria</taxon>
        <taxon>Pseudomonadati</taxon>
        <taxon>Pseudomonadota</taxon>
        <taxon>Betaproteobacteria</taxon>
        <taxon>Burkholderiales</taxon>
        <taxon>Sutterellaceae</taxon>
        <taxon>Sutterella</taxon>
    </lineage>
</organism>
<accession>K1JLT6</accession>
<sequence length="116" mass="13168">MTPAIIAHYLVAIAVIAVFLTIALIREALIREAADRRRDEEFDRIRAADRAAARRRTDALYLDFARRAGAAVELPADWNRLVDFQKASRIDALREIAERIERRAAFAARYGCEVKA</sequence>
<dbReference type="HOGENOM" id="CLU_2095632_0_0_4"/>
<gene>
    <name evidence="2" type="ORF">HMPREF9465_01271</name>
</gene>
<dbReference type="RefSeq" id="WP_005435241.1">
    <property type="nucleotide sequence ID" value="NZ_JH815516.1"/>
</dbReference>
<evidence type="ECO:0000313" key="2">
    <source>
        <dbReference type="EMBL" id="EKB31166.1"/>
    </source>
</evidence>
<keyword evidence="1" id="KW-0812">Transmembrane</keyword>
<reference evidence="2 3" key="1">
    <citation type="submission" date="2012-05" db="EMBL/GenBank/DDBJ databases">
        <title>The Genome Sequence of Sutterella wadsworthensis 2_1_59BFAA.</title>
        <authorList>
            <consortium name="The Broad Institute Genome Sequencing Platform"/>
            <person name="Earl A."/>
            <person name="Ward D."/>
            <person name="Feldgarden M."/>
            <person name="Gevers D."/>
            <person name="Daigneault M."/>
            <person name="Strauss J."/>
            <person name="Allen-Vercoe E."/>
            <person name="Walker B."/>
            <person name="Young S.K."/>
            <person name="Zeng Q."/>
            <person name="Gargeya S."/>
            <person name="Fitzgerald M."/>
            <person name="Haas B."/>
            <person name="Abouelleil A."/>
            <person name="Alvarado L."/>
            <person name="Arachchi H.M."/>
            <person name="Berlin A.M."/>
            <person name="Chapman S.B."/>
            <person name="Goldberg J."/>
            <person name="Griggs A."/>
            <person name="Gujja S."/>
            <person name="Hansen M."/>
            <person name="Howarth C."/>
            <person name="Imamovic A."/>
            <person name="Larimer J."/>
            <person name="McCowen C."/>
            <person name="Montmayeur A."/>
            <person name="Murphy C."/>
            <person name="Neiman D."/>
            <person name="Pearson M."/>
            <person name="Priest M."/>
            <person name="Roberts A."/>
            <person name="Saif S."/>
            <person name="Shea T."/>
            <person name="Sisk P."/>
            <person name="Sykes S."/>
            <person name="Wortman J."/>
            <person name="Nusbaum C."/>
            <person name="Birren B."/>
        </authorList>
    </citation>
    <scope>NUCLEOTIDE SEQUENCE [LARGE SCALE GENOMIC DNA]</scope>
    <source>
        <strain evidence="2 3">2_1_59BFAA</strain>
    </source>
</reference>
<keyword evidence="1" id="KW-0472">Membrane</keyword>
<name>K1JLT6_9BURK</name>
<proteinExistence type="predicted"/>
<keyword evidence="3" id="KW-1185">Reference proteome</keyword>
<protein>
    <submittedName>
        <fullName evidence="2">Uncharacterized protein</fullName>
    </submittedName>
</protein>
<evidence type="ECO:0000256" key="1">
    <source>
        <dbReference type="SAM" id="Phobius"/>
    </source>
</evidence>
<dbReference type="AlphaFoldDB" id="K1JLT6"/>
<feature type="transmembrane region" description="Helical" evidence="1">
    <location>
        <begin position="6"/>
        <end position="29"/>
    </location>
</feature>
<dbReference type="EMBL" id="ADMG01000031">
    <property type="protein sequence ID" value="EKB31166.1"/>
    <property type="molecule type" value="Genomic_DNA"/>
</dbReference>
<evidence type="ECO:0000313" key="3">
    <source>
        <dbReference type="Proteomes" id="UP000005835"/>
    </source>
</evidence>
<comment type="caution">
    <text evidence="2">The sequence shown here is derived from an EMBL/GenBank/DDBJ whole genome shotgun (WGS) entry which is preliminary data.</text>
</comment>
<dbReference type="STRING" id="742823.HMPREF9465_01271"/>
<dbReference type="Proteomes" id="UP000005835">
    <property type="component" value="Unassembled WGS sequence"/>
</dbReference>